<sequence length="365" mass="40691">MPSYISDNIFFLIKNKQLVLWDYQAHKQYSISPQYLCRLLHLSQNPDVEPDTQDSIDQELLAAGVVSESGFPAMEWGWDDLSRIFHVGTSKIDYASRPESVAEWAIAYQTACDEAFTVPVPRLRHESKGKDTGQCIALTRPVTTQNYDLQSTLSKRRSVREFLPVALTKQQIELILYYSLAYLPSRGLATSQLCPDELRHRRSSPSGGGLNAIEGYVYINNVAQIPPGFYYYNPVEHQLESIKTDDDFSLGHALNGQFFAEDIPFGIFLTCQFDRLWWKYPHSRAYRVALLDAGHISQTVQLVSTALGLGTWVSAAIDEACLEPILGDSHQSAPLLFVGAGVSTGRDMPVALEALHASGGAREND</sequence>
<evidence type="ECO:0000313" key="3">
    <source>
        <dbReference type="Proteomes" id="UP000283650"/>
    </source>
</evidence>
<dbReference type="Pfam" id="PF00881">
    <property type="entry name" value="Nitroreductase"/>
    <property type="match status" value="1"/>
</dbReference>
<organism evidence="2 3">
    <name type="scientific">Pseudomonas fluorescens</name>
    <dbReference type="NCBI Taxonomy" id="294"/>
    <lineage>
        <taxon>Bacteria</taxon>
        <taxon>Pseudomonadati</taxon>
        <taxon>Pseudomonadota</taxon>
        <taxon>Gammaproteobacteria</taxon>
        <taxon>Pseudomonadales</taxon>
        <taxon>Pseudomonadaceae</taxon>
        <taxon>Pseudomonas</taxon>
    </lineage>
</organism>
<dbReference type="EMBL" id="MOBY01000003">
    <property type="protein sequence ID" value="RON95998.1"/>
    <property type="molecule type" value="Genomic_DNA"/>
</dbReference>
<feature type="domain" description="Nitroreductase" evidence="1">
    <location>
        <begin position="154"/>
        <end position="338"/>
    </location>
</feature>
<evidence type="ECO:0000259" key="1">
    <source>
        <dbReference type="Pfam" id="PF00881"/>
    </source>
</evidence>
<dbReference type="PANTHER" id="PTHR43745">
    <property type="entry name" value="NITROREDUCTASE MJ1384-RELATED"/>
    <property type="match status" value="1"/>
</dbReference>
<name>A0A423NCQ2_PSEFL</name>
<dbReference type="GO" id="GO:0016491">
    <property type="term" value="F:oxidoreductase activity"/>
    <property type="evidence" value="ECO:0007669"/>
    <property type="project" value="InterPro"/>
</dbReference>
<dbReference type="NCBIfam" id="TIGR03605">
    <property type="entry name" value="antibiot_sagB"/>
    <property type="match status" value="1"/>
</dbReference>
<dbReference type="Proteomes" id="UP000283650">
    <property type="component" value="Unassembled WGS sequence"/>
</dbReference>
<dbReference type="RefSeq" id="WP_123375033.1">
    <property type="nucleotide sequence ID" value="NZ_MOBY01000003.1"/>
</dbReference>
<evidence type="ECO:0000313" key="2">
    <source>
        <dbReference type="EMBL" id="RON95998.1"/>
    </source>
</evidence>
<gene>
    <name evidence="2" type="ORF">BK672_05335</name>
</gene>
<dbReference type="CDD" id="cd02142">
    <property type="entry name" value="McbC_SagB-like_oxidoreductase"/>
    <property type="match status" value="1"/>
</dbReference>
<dbReference type="InterPro" id="IPR000415">
    <property type="entry name" value="Nitroreductase-like"/>
</dbReference>
<comment type="caution">
    <text evidence="2">The sequence shown here is derived from an EMBL/GenBank/DDBJ whole genome shotgun (WGS) entry which is preliminary data.</text>
</comment>
<protein>
    <submittedName>
        <fullName evidence="2">Dehydrogenase</fullName>
    </submittedName>
</protein>
<dbReference type="Gene3D" id="3.40.109.10">
    <property type="entry name" value="NADH Oxidase"/>
    <property type="match status" value="1"/>
</dbReference>
<accession>A0A423NCQ2</accession>
<dbReference type="InterPro" id="IPR020051">
    <property type="entry name" value="SagB-type_dehydrogenase"/>
</dbReference>
<dbReference type="AlphaFoldDB" id="A0A423NCQ2"/>
<dbReference type="InterPro" id="IPR052544">
    <property type="entry name" value="Bacteriocin_Proc_Enz"/>
</dbReference>
<dbReference type="SUPFAM" id="SSF55469">
    <property type="entry name" value="FMN-dependent nitroreductase-like"/>
    <property type="match status" value="1"/>
</dbReference>
<proteinExistence type="predicted"/>
<dbReference type="InterPro" id="IPR029479">
    <property type="entry name" value="Nitroreductase"/>
</dbReference>
<dbReference type="PANTHER" id="PTHR43745:SF2">
    <property type="entry name" value="NITROREDUCTASE MJ1384-RELATED"/>
    <property type="match status" value="1"/>
</dbReference>
<reference evidence="2 3" key="1">
    <citation type="submission" date="2016-10" db="EMBL/GenBank/DDBJ databases">
        <title>Comparative genome analysis of multiple Pseudomonas spp. focuses on biocontrol and plant growth promoting traits.</title>
        <authorList>
            <person name="Tao X.-Y."/>
            <person name="Taylor C.G."/>
        </authorList>
    </citation>
    <scope>NUCLEOTIDE SEQUENCE [LARGE SCALE GENOMIC DNA]</scope>
    <source>
        <strain evidence="2 3">2F9</strain>
    </source>
</reference>